<feature type="signal peptide" evidence="2">
    <location>
        <begin position="1"/>
        <end position="21"/>
    </location>
</feature>
<evidence type="ECO:0000313" key="4">
    <source>
        <dbReference type="Proteomes" id="UP000202440"/>
    </source>
</evidence>
<evidence type="ECO:0000256" key="1">
    <source>
        <dbReference type="SAM" id="MobiDB-lite"/>
    </source>
</evidence>
<sequence>MATHTSGLNVLAVLCCALTLAACQESSSGSDDADTAKETPTEPSEPTPPVTEPDTDGSETDGSGTDGGTDNGSVDSSSALFAYYTRIDSGEDWEQHQFVGDYADIRVQFADGSQLEFARASSYLPRWKTASGSAHFDMRVATQGDGSGLRWDKLNRHSHVRIIEQSDSEVLVHWRYAPVFESDENPMVPGWTGWVDEYFRIGSDAKVERRVIVHDQNQVLVSQLTLHADGSIIRSTDQQQDYVASAPDVNSTQALPTGPDQDFGARYLKLGYAGPWDRGPEEEYQPPSASWNDNWQVHAHPDVVVDFDGNASQWVFWRGLGFVPSMVSDNGAWYSNEFNESWEWPEMCESGGAEPMNDKQARYSLVRVLESSPARAVVHWRYHPHGICYNLIDTNGTVDGWGATSEFYFYFYPDGSVLSKNVLHSQQVNTYGEAPNGFEYHEAMVINSAGKNPWDNIDIRNTVTVLNMQGEQAVYDGEAGGINGIGDEPFEEPELANITRINLKDTSLDTYTIMEHGGTLEIMPYWERDFATEYPGHHFVRWDHWPVNHIRAFGRGADSAQYPSHTSLFHMAFNPPYAQTASSQTRLLLTGLSTMDNAQVVTLARSWLQAPALNATQGSVNFSYDAAQRSYHARANGQRLSARWQASSSQPVFNPALTIANWQGEVPAQITVNGELVSNAKQGVSYNHQGERTLQVFLPLQSEQPTDIVLCSGQGCASN</sequence>
<reference evidence="3 4" key="1">
    <citation type="submission" date="2017-07" db="EMBL/GenBank/DDBJ databases">
        <title>Annotated genome sequence of Bacterioplanes sanyensis isolated from Red Sea.</title>
        <authorList>
            <person name="Rehman Z.U."/>
        </authorList>
    </citation>
    <scope>NUCLEOTIDE SEQUENCE [LARGE SCALE GENOMIC DNA]</scope>
    <source>
        <strain evidence="3 4">NV9</strain>
    </source>
</reference>
<dbReference type="KEGG" id="bsan:CHH28_02405"/>
<evidence type="ECO:0008006" key="5">
    <source>
        <dbReference type="Google" id="ProtNLM"/>
    </source>
</evidence>
<dbReference type="EMBL" id="CP022530">
    <property type="protein sequence ID" value="ASP37592.1"/>
    <property type="molecule type" value="Genomic_DNA"/>
</dbReference>
<keyword evidence="2" id="KW-0732">Signal</keyword>
<dbReference type="AlphaFoldDB" id="A0A222FG29"/>
<organism evidence="3 4">
    <name type="scientific">Bacterioplanes sanyensis</name>
    <dbReference type="NCBI Taxonomy" id="1249553"/>
    <lineage>
        <taxon>Bacteria</taxon>
        <taxon>Pseudomonadati</taxon>
        <taxon>Pseudomonadota</taxon>
        <taxon>Gammaproteobacteria</taxon>
        <taxon>Oceanospirillales</taxon>
        <taxon>Oceanospirillaceae</taxon>
        <taxon>Bacterioplanes</taxon>
    </lineage>
</organism>
<dbReference type="Proteomes" id="UP000202440">
    <property type="component" value="Chromosome"/>
</dbReference>
<feature type="region of interest" description="Disordered" evidence="1">
    <location>
        <begin position="26"/>
        <end position="74"/>
    </location>
</feature>
<dbReference type="OrthoDB" id="9790247at2"/>
<keyword evidence="4" id="KW-1185">Reference proteome</keyword>
<accession>A0A222FG29</accession>
<evidence type="ECO:0000313" key="3">
    <source>
        <dbReference type="EMBL" id="ASP37592.1"/>
    </source>
</evidence>
<dbReference type="RefSeq" id="WP_094058808.1">
    <property type="nucleotide sequence ID" value="NZ_CP022530.1"/>
</dbReference>
<gene>
    <name evidence="3" type="ORF">CHH28_02405</name>
</gene>
<name>A0A222FG29_9GAMM</name>
<feature type="chain" id="PRO_5012533252" description="Secreted protein" evidence="2">
    <location>
        <begin position="22"/>
        <end position="719"/>
    </location>
</feature>
<proteinExistence type="predicted"/>
<evidence type="ECO:0000256" key="2">
    <source>
        <dbReference type="SAM" id="SignalP"/>
    </source>
</evidence>
<protein>
    <recommendedName>
        <fullName evidence="5">Secreted protein</fullName>
    </recommendedName>
</protein>